<evidence type="ECO:0000256" key="1">
    <source>
        <dbReference type="SAM" id="Phobius"/>
    </source>
</evidence>
<feature type="chain" id="PRO_5043742652" evidence="2">
    <location>
        <begin position="21"/>
        <end position="396"/>
    </location>
</feature>
<keyword evidence="3" id="KW-0675">Receptor</keyword>
<dbReference type="InterPro" id="IPR009011">
    <property type="entry name" value="Man6P_isomerase_rcpt-bd_dom_sf"/>
</dbReference>
<sequence length="396" mass="44373">MKLQFYLALLFLVLFSQIENTKPGTGDLLCRWKDNGYTYDFSPLKNTTGNYVFKKDDINMLYVFNVCEATVDEPNSICKCCSPSKEYTAFSYNTTTMSCKEWGEWKNGYSYKYIDPNNDFVGVTISNLKSQTSSSYSVAINLFCNEEETFNVFSVYEYDTIPPHMQINAASYTACRAEPTPTPSPTPDPYFCQTIQSNELYNLAPAKKLYTYTTPENKYLLHPCDYVVHTSGCDCCTAGVATGWIQRSDGSCQQLGHLDTSTWLPLPENDPQEGVSLEYYVKTSLGHKTRSMKYDFICDPATDGDITEINELNLIPPRTEITLASKYACPQDPLNPTIYPSPTVKSSPKSSPSSNTGGLSGGLVFLVVLLVGIACFIGGFFVHRYRTSRTNMYENL</sequence>
<comment type="caution">
    <text evidence="3">The sequence shown here is derived from an EMBL/GenBank/DDBJ whole genome shotgun (WGS) entry which is preliminary data.</text>
</comment>
<dbReference type="Proteomes" id="UP001146793">
    <property type="component" value="Unassembled WGS sequence"/>
</dbReference>
<dbReference type="GO" id="GO:0000139">
    <property type="term" value="C:Golgi membrane"/>
    <property type="evidence" value="ECO:0007669"/>
    <property type="project" value="UniProtKB-SubCell"/>
</dbReference>
<proteinExistence type="predicted"/>
<keyword evidence="1" id="KW-1133">Transmembrane helix</keyword>
<feature type="transmembrane region" description="Helical" evidence="1">
    <location>
        <begin position="359"/>
        <end position="382"/>
    </location>
</feature>
<feature type="signal peptide" evidence="2">
    <location>
        <begin position="1"/>
        <end position="20"/>
    </location>
</feature>
<accession>A0AAV7Z1J9</accession>
<protein>
    <submittedName>
        <fullName evidence="3">Lysosomal enzyme receptor protein isoform e</fullName>
    </submittedName>
</protein>
<evidence type="ECO:0000313" key="3">
    <source>
        <dbReference type="EMBL" id="KAJ3435991.1"/>
    </source>
</evidence>
<dbReference type="AlphaFoldDB" id="A0AAV7Z1J9"/>
<dbReference type="Gene3D" id="2.70.130.10">
    <property type="entry name" value="Mannose-6-phosphate receptor binding domain"/>
    <property type="match status" value="2"/>
</dbReference>
<evidence type="ECO:0000313" key="4">
    <source>
        <dbReference type="Proteomes" id="UP001146793"/>
    </source>
</evidence>
<gene>
    <name evidence="3" type="ORF">M0812_18034</name>
</gene>
<keyword evidence="1" id="KW-0812">Transmembrane</keyword>
<keyword evidence="1" id="KW-0472">Membrane</keyword>
<dbReference type="EMBL" id="JANTQA010000036">
    <property type="protein sequence ID" value="KAJ3435991.1"/>
    <property type="molecule type" value="Genomic_DNA"/>
</dbReference>
<organism evidence="3 4">
    <name type="scientific">Anaeramoeba flamelloides</name>
    <dbReference type="NCBI Taxonomy" id="1746091"/>
    <lineage>
        <taxon>Eukaryota</taxon>
        <taxon>Metamonada</taxon>
        <taxon>Anaeramoebidae</taxon>
        <taxon>Anaeramoeba</taxon>
    </lineage>
</organism>
<name>A0AAV7Z1J9_9EUKA</name>
<dbReference type="SUPFAM" id="SSF50911">
    <property type="entry name" value="Mannose 6-phosphate receptor domain"/>
    <property type="match status" value="2"/>
</dbReference>
<keyword evidence="2" id="KW-0732">Signal</keyword>
<dbReference type="PANTHER" id="PTHR15071:SF0">
    <property type="entry name" value="MANNOSE 6-PHOSPHATE RECEPTOR-LIKE PROTEIN 1"/>
    <property type="match status" value="1"/>
</dbReference>
<evidence type="ECO:0000256" key="2">
    <source>
        <dbReference type="SAM" id="SignalP"/>
    </source>
</evidence>
<dbReference type="PANTHER" id="PTHR15071">
    <property type="entry name" value="MANNOSE-6-PHOSPHATE RECEPTOR FAMILY MEMBER"/>
    <property type="match status" value="1"/>
</dbReference>
<reference evidence="3" key="1">
    <citation type="submission" date="2022-08" db="EMBL/GenBank/DDBJ databases">
        <title>Novel sulphate-reducing endosymbionts in the free-living metamonad Anaeramoeba.</title>
        <authorList>
            <person name="Jerlstrom-Hultqvist J."/>
            <person name="Cepicka I."/>
            <person name="Gallot-Lavallee L."/>
            <person name="Salas-Leiva D."/>
            <person name="Curtis B.A."/>
            <person name="Zahonova K."/>
            <person name="Pipaliya S."/>
            <person name="Dacks J."/>
            <person name="Roger A.J."/>
        </authorList>
    </citation>
    <scope>NUCLEOTIDE SEQUENCE</scope>
    <source>
        <strain evidence="3">Busselton2</strain>
    </source>
</reference>